<dbReference type="Pfam" id="PF12704">
    <property type="entry name" value="MacB_PCD"/>
    <property type="match status" value="1"/>
</dbReference>
<evidence type="ECO:0000313" key="10">
    <source>
        <dbReference type="EMBL" id="WRQ89887.1"/>
    </source>
</evidence>
<comment type="subcellular location">
    <subcellularLocation>
        <location evidence="1">Cell membrane</location>
        <topology evidence="1">Multi-pass membrane protein</topology>
    </subcellularLocation>
</comment>
<evidence type="ECO:0000259" key="9">
    <source>
        <dbReference type="Pfam" id="PF12704"/>
    </source>
</evidence>
<proteinExistence type="inferred from homology"/>
<feature type="domain" description="MacB-like periplasmic core" evidence="9">
    <location>
        <begin position="21"/>
        <end position="243"/>
    </location>
</feature>
<keyword evidence="5 7" id="KW-0472">Membrane</keyword>
<evidence type="ECO:0000256" key="5">
    <source>
        <dbReference type="ARBA" id="ARBA00023136"/>
    </source>
</evidence>
<evidence type="ECO:0000256" key="6">
    <source>
        <dbReference type="ARBA" id="ARBA00038076"/>
    </source>
</evidence>
<dbReference type="Proteomes" id="UP000738431">
    <property type="component" value="Chromosome"/>
</dbReference>
<feature type="transmembrane region" description="Helical" evidence="7">
    <location>
        <begin position="21"/>
        <end position="42"/>
    </location>
</feature>
<evidence type="ECO:0000256" key="4">
    <source>
        <dbReference type="ARBA" id="ARBA00022989"/>
    </source>
</evidence>
<feature type="domain" description="ABC3 transporter permease C-terminal" evidence="8">
    <location>
        <begin position="288"/>
        <end position="401"/>
    </location>
</feature>
<evidence type="ECO:0000259" key="8">
    <source>
        <dbReference type="Pfam" id="PF02687"/>
    </source>
</evidence>
<evidence type="ECO:0000256" key="2">
    <source>
        <dbReference type="ARBA" id="ARBA00022475"/>
    </source>
</evidence>
<gene>
    <name evidence="10" type="ORF">K1X11_010760</name>
</gene>
<dbReference type="EMBL" id="CP139781">
    <property type="protein sequence ID" value="WRQ89887.1"/>
    <property type="molecule type" value="Genomic_DNA"/>
</dbReference>
<evidence type="ECO:0000256" key="7">
    <source>
        <dbReference type="SAM" id="Phobius"/>
    </source>
</evidence>
<accession>A0ABZ1CF12</accession>
<keyword evidence="2" id="KW-1003">Cell membrane</keyword>
<comment type="similarity">
    <text evidence="6">Belongs to the ABC-4 integral membrane protein family.</text>
</comment>
<dbReference type="PANTHER" id="PTHR30572">
    <property type="entry name" value="MEMBRANE COMPONENT OF TRANSPORTER-RELATED"/>
    <property type="match status" value="1"/>
</dbReference>
<evidence type="ECO:0000313" key="11">
    <source>
        <dbReference type="Proteomes" id="UP000738431"/>
    </source>
</evidence>
<dbReference type="PANTHER" id="PTHR30572:SF4">
    <property type="entry name" value="ABC TRANSPORTER PERMEASE YTRF"/>
    <property type="match status" value="1"/>
</dbReference>
<dbReference type="InterPro" id="IPR050250">
    <property type="entry name" value="Macrolide_Exporter_MacB"/>
</dbReference>
<dbReference type="Pfam" id="PF02687">
    <property type="entry name" value="FtsX"/>
    <property type="match status" value="1"/>
</dbReference>
<dbReference type="InterPro" id="IPR003838">
    <property type="entry name" value="ABC3_permease_C"/>
</dbReference>
<dbReference type="InterPro" id="IPR025857">
    <property type="entry name" value="MacB_PCD"/>
</dbReference>
<evidence type="ECO:0000256" key="1">
    <source>
        <dbReference type="ARBA" id="ARBA00004651"/>
    </source>
</evidence>
<name>A0ABZ1CF12_9BACT</name>
<protein>
    <submittedName>
        <fullName evidence="10">ABC transporter permease</fullName>
    </submittedName>
</protein>
<feature type="transmembrane region" description="Helical" evidence="7">
    <location>
        <begin position="366"/>
        <end position="391"/>
    </location>
</feature>
<keyword evidence="11" id="KW-1185">Reference proteome</keyword>
<organism evidence="10 11">
    <name type="scientific">Actomonas aquatica</name>
    <dbReference type="NCBI Taxonomy" id="2866162"/>
    <lineage>
        <taxon>Bacteria</taxon>
        <taxon>Pseudomonadati</taxon>
        <taxon>Verrucomicrobiota</taxon>
        <taxon>Opitutia</taxon>
        <taxon>Opitutales</taxon>
        <taxon>Opitutaceae</taxon>
        <taxon>Actomonas</taxon>
    </lineage>
</organism>
<feature type="transmembrane region" description="Helical" evidence="7">
    <location>
        <begin position="282"/>
        <end position="309"/>
    </location>
</feature>
<feature type="transmembrane region" description="Helical" evidence="7">
    <location>
        <begin position="329"/>
        <end position="354"/>
    </location>
</feature>
<keyword evidence="3 7" id="KW-0812">Transmembrane</keyword>
<evidence type="ECO:0000256" key="3">
    <source>
        <dbReference type="ARBA" id="ARBA00022692"/>
    </source>
</evidence>
<sequence>MILWETLILAFASLKANKLRSALTMIGIGVGIFTVILVMTAISGVKSKIEDGLNVLGANSIQVSKFPLVNFSNPRERFGNRPDIRYRQALRFKELMADTARVSLITGRGGRRVYYEQEHTNPDVRFTGTDENYLTSYAYEVAKGRPISIDDVNFARSVCLIGEDVRKKLFRDEEALGKTIRIDGASLTVVGILAEKGSSFGQSQDNLVVTPISRWFNAYGRSGRSISINVQAPDTADLNEVHEHAIGQMRLVRGLLPEDGNDFDTTTNDSLIKTFDEALNGVAVGAFVISSIALLAAGVGVMNIMLVSVTERTREIGIRKSLGARKKTILAQFLIEAVALSIVGGIAGIAFGIVGGNLAGMLLSAAVVFPVGWATAGLIVCSGIGVGFGLYPAWKAASLDPIEALRFE</sequence>
<keyword evidence="4 7" id="KW-1133">Transmembrane helix</keyword>
<reference evidence="10 11" key="1">
    <citation type="submission" date="2021-08" db="EMBL/GenBank/DDBJ databases">
        <authorList>
            <person name="Zhang D."/>
            <person name="Zhang A."/>
            <person name="Wang L."/>
        </authorList>
    </citation>
    <scope>NUCLEOTIDE SEQUENCE [LARGE SCALE GENOMIC DNA]</scope>
    <source>
        <strain evidence="10 11">WL0086</strain>
    </source>
</reference>
<dbReference type="RefSeq" id="WP_221032344.1">
    <property type="nucleotide sequence ID" value="NZ_CP139781.1"/>
</dbReference>
<reference evidence="10 11" key="2">
    <citation type="submission" date="2023-12" db="EMBL/GenBank/DDBJ databases">
        <title>Description of an unclassified Opitutus bacterium of Verrucomicrobiota.</title>
        <authorList>
            <person name="Zhang D.-F."/>
        </authorList>
    </citation>
    <scope>NUCLEOTIDE SEQUENCE [LARGE SCALE GENOMIC DNA]</scope>
    <source>
        <strain evidence="10 11">WL0086</strain>
    </source>
</reference>